<evidence type="ECO:0008006" key="3">
    <source>
        <dbReference type="Google" id="ProtNLM"/>
    </source>
</evidence>
<dbReference type="OrthoDB" id="8613401at2"/>
<name>A0A437LTW5_9BURK</name>
<dbReference type="EMBL" id="SACM01000001">
    <property type="protein sequence ID" value="RVT88828.1"/>
    <property type="molecule type" value="Genomic_DNA"/>
</dbReference>
<proteinExistence type="predicted"/>
<organism evidence="1 2">
    <name type="scientific">Inhella crocodyli</name>
    <dbReference type="NCBI Taxonomy" id="2499851"/>
    <lineage>
        <taxon>Bacteria</taxon>
        <taxon>Pseudomonadati</taxon>
        <taxon>Pseudomonadota</taxon>
        <taxon>Betaproteobacteria</taxon>
        <taxon>Burkholderiales</taxon>
        <taxon>Sphaerotilaceae</taxon>
        <taxon>Inhella</taxon>
    </lineage>
</organism>
<gene>
    <name evidence="1" type="ORF">EOD73_07630</name>
</gene>
<keyword evidence="2" id="KW-1185">Reference proteome</keyword>
<reference evidence="1 2" key="1">
    <citation type="submission" date="2019-01" db="EMBL/GenBank/DDBJ databases">
        <authorList>
            <person name="Chen W.-M."/>
        </authorList>
    </citation>
    <scope>NUCLEOTIDE SEQUENCE [LARGE SCALE GENOMIC DNA]</scope>
    <source>
        <strain evidence="1 2">CCP-18</strain>
    </source>
</reference>
<evidence type="ECO:0000313" key="2">
    <source>
        <dbReference type="Proteomes" id="UP000288587"/>
    </source>
</evidence>
<dbReference type="Proteomes" id="UP000288587">
    <property type="component" value="Unassembled WGS sequence"/>
</dbReference>
<comment type="caution">
    <text evidence="1">The sequence shown here is derived from an EMBL/GenBank/DDBJ whole genome shotgun (WGS) entry which is preliminary data.</text>
</comment>
<sequence length="173" mass="17793">MNRSSTLSFRSSLAVLALGVSAGLTGCMVVPLDPQPYRTASAAPTPVLVPAAPSSQLLQVRLYPLNAEANQAGALQAVVMDGMNGRGSFTLAYRGHNLSGEATRVGPEYPGFGALISATLGEHQRQVSGRRGIANAAGAGTNAQCEYVLTAPGQGVGACLFSDGARYQMHFGL</sequence>
<protein>
    <recommendedName>
        <fullName evidence="3">Lipoprotein</fullName>
    </recommendedName>
</protein>
<dbReference type="PROSITE" id="PS51257">
    <property type="entry name" value="PROKAR_LIPOPROTEIN"/>
    <property type="match status" value="1"/>
</dbReference>
<accession>A0A437LTW5</accession>
<evidence type="ECO:0000313" key="1">
    <source>
        <dbReference type="EMBL" id="RVT88828.1"/>
    </source>
</evidence>
<dbReference type="AlphaFoldDB" id="A0A437LTW5"/>
<dbReference type="RefSeq" id="WP_127682282.1">
    <property type="nucleotide sequence ID" value="NZ_SACM01000001.1"/>
</dbReference>